<evidence type="ECO:0000256" key="7">
    <source>
        <dbReference type="RuleBase" id="RU362125"/>
    </source>
</evidence>
<dbReference type="GO" id="GO:0050660">
    <property type="term" value="F:flavin adenine dinucleotide binding"/>
    <property type="evidence" value="ECO:0007669"/>
    <property type="project" value="InterPro"/>
</dbReference>
<keyword evidence="5 7" id="KW-0274">FAD</keyword>
<dbReference type="InterPro" id="IPR046373">
    <property type="entry name" value="Acyl-CoA_Oxase/DH_mid-dom_sf"/>
</dbReference>
<dbReference type="InterPro" id="IPR037069">
    <property type="entry name" value="AcylCoA_DH/ox_N_sf"/>
</dbReference>
<dbReference type="InterPro" id="IPR006091">
    <property type="entry name" value="Acyl-CoA_Oxase/DH_mid-dom"/>
</dbReference>
<dbReference type="InterPro" id="IPR036250">
    <property type="entry name" value="AcylCo_DH-like_C"/>
</dbReference>
<dbReference type="Pfam" id="PF00441">
    <property type="entry name" value="Acyl-CoA_dh_1"/>
    <property type="match status" value="1"/>
</dbReference>
<evidence type="ECO:0000256" key="5">
    <source>
        <dbReference type="ARBA" id="ARBA00022827"/>
    </source>
</evidence>
<keyword evidence="4 7" id="KW-0285">Flavoprotein</keyword>
<evidence type="ECO:0000259" key="9">
    <source>
        <dbReference type="Pfam" id="PF02770"/>
    </source>
</evidence>
<evidence type="ECO:0000259" key="8">
    <source>
        <dbReference type="Pfam" id="PF00441"/>
    </source>
</evidence>
<evidence type="ECO:0000313" key="12">
    <source>
        <dbReference type="Proteomes" id="UP000614811"/>
    </source>
</evidence>
<comment type="subunit">
    <text evidence="3">Homodimer.</text>
</comment>
<reference evidence="11" key="2">
    <citation type="submission" date="2020-09" db="EMBL/GenBank/DDBJ databases">
        <authorList>
            <person name="Sun Q."/>
            <person name="Kim S."/>
        </authorList>
    </citation>
    <scope>NUCLEOTIDE SEQUENCE</scope>
    <source>
        <strain evidence="11">KCTC 12711</strain>
    </source>
</reference>
<keyword evidence="6 7" id="KW-0560">Oxidoreductase</keyword>
<evidence type="ECO:0000256" key="3">
    <source>
        <dbReference type="ARBA" id="ARBA00011738"/>
    </source>
</evidence>
<dbReference type="GO" id="GO:0005737">
    <property type="term" value="C:cytoplasm"/>
    <property type="evidence" value="ECO:0007669"/>
    <property type="project" value="TreeGrafter"/>
</dbReference>
<feature type="domain" description="Acyl-CoA oxidase/dehydrogenase middle" evidence="9">
    <location>
        <begin position="139"/>
        <end position="239"/>
    </location>
</feature>
<gene>
    <name evidence="11" type="ORF">GCM10008090_17250</name>
</gene>
<comment type="caution">
    <text evidence="11">The sequence shown here is derived from an EMBL/GenBank/DDBJ whole genome shotgun (WGS) entry which is preliminary data.</text>
</comment>
<comment type="cofactor">
    <cofactor evidence="1 7">
        <name>FAD</name>
        <dbReference type="ChEBI" id="CHEBI:57692"/>
    </cofactor>
</comment>
<dbReference type="Pfam" id="PF02771">
    <property type="entry name" value="Acyl-CoA_dh_N"/>
    <property type="match status" value="1"/>
</dbReference>
<evidence type="ECO:0000313" key="11">
    <source>
        <dbReference type="EMBL" id="GHA07978.1"/>
    </source>
</evidence>
<dbReference type="SUPFAM" id="SSF47203">
    <property type="entry name" value="Acyl-CoA dehydrogenase C-terminal domain-like"/>
    <property type="match status" value="1"/>
</dbReference>
<dbReference type="Proteomes" id="UP000614811">
    <property type="component" value="Unassembled WGS sequence"/>
</dbReference>
<feature type="domain" description="Acyl-CoA dehydrogenase/oxidase C-terminal" evidence="8">
    <location>
        <begin position="251"/>
        <end position="399"/>
    </location>
</feature>
<evidence type="ECO:0000256" key="2">
    <source>
        <dbReference type="ARBA" id="ARBA00009347"/>
    </source>
</evidence>
<dbReference type="EMBL" id="BMXA01000002">
    <property type="protein sequence ID" value="GHA07978.1"/>
    <property type="molecule type" value="Genomic_DNA"/>
</dbReference>
<keyword evidence="12" id="KW-1185">Reference proteome</keyword>
<dbReference type="InterPro" id="IPR013786">
    <property type="entry name" value="AcylCoA_DH/ox_N"/>
</dbReference>
<dbReference type="Gene3D" id="2.40.110.10">
    <property type="entry name" value="Butyryl-CoA Dehydrogenase, subunit A, domain 2"/>
    <property type="match status" value="1"/>
</dbReference>
<dbReference type="GO" id="GO:0033539">
    <property type="term" value="P:fatty acid beta-oxidation using acyl-CoA dehydrogenase"/>
    <property type="evidence" value="ECO:0007669"/>
    <property type="project" value="TreeGrafter"/>
</dbReference>
<evidence type="ECO:0000256" key="1">
    <source>
        <dbReference type="ARBA" id="ARBA00001974"/>
    </source>
</evidence>
<proteinExistence type="inferred from homology"/>
<feature type="domain" description="Acyl-CoA dehydrogenase/oxidase N-terminal" evidence="10">
    <location>
        <begin position="10"/>
        <end position="134"/>
    </location>
</feature>
<dbReference type="SUPFAM" id="SSF56645">
    <property type="entry name" value="Acyl-CoA dehydrogenase NM domain-like"/>
    <property type="match status" value="1"/>
</dbReference>
<dbReference type="Gene3D" id="1.10.540.10">
    <property type="entry name" value="Acyl-CoA dehydrogenase/oxidase, N-terminal domain"/>
    <property type="match status" value="1"/>
</dbReference>
<dbReference type="PANTHER" id="PTHR48083">
    <property type="entry name" value="MEDIUM-CHAIN SPECIFIC ACYL-COA DEHYDROGENASE, MITOCHONDRIAL-RELATED"/>
    <property type="match status" value="1"/>
</dbReference>
<dbReference type="InterPro" id="IPR050741">
    <property type="entry name" value="Acyl-CoA_dehydrogenase"/>
</dbReference>
<dbReference type="Pfam" id="PF02770">
    <property type="entry name" value="Acyl-CoA_dh_M"/>
    <property type="match status" value="1"/>
</dbReference>
<protein>
    <submittedName>
        <fullName evidence="11">Acyl-CoA dehydrogenase</fullName>
    </submittedName>
</protein>
<reference evidence="11" key="1">
    <citation type="journal article" date="2014" name="Int. J. Syst. Evol. Microbiol.">
        <title>Complete genome sequence of Corynebacterium casei LMG S-19264T (=DSM 44701T), isolated from a smear-ripened cheese.</title>
        <authorList>
            <consortium name="US DOE Joint Genome Institute (JGI-PGF)"/>
            <person name="Walter F."/>
            <person name="Albersmeier A."/>
            <person name="Kalinowski J."/>
            <person name="Ruckert C."/>
        </authorList>
    </citation>
    <scope>NUCLEOTIDE SEQUENCE</scope>
    <source>
        <strain evidence="11">KCTC 12711</strain>
    </source>
</reference>
<accession>A0A918RSE6</accession>
<evidence type="ECO:0000259" key="10">
    <source>
        <dbReference type="Pfam" id="PF02771"/>
    </source>
</evidence>
<evidence type="ECO:0000256" key="4">
    <source>
        <dbReference type="ARBA" id="ARBA00022630"/>
    </source>
</evidence>
<dbReference type="PANTHER" id="PTHR48083:SF13">
    <property type="entry name" value="ACYL-COA DEHYDROGENASE FAMILY MEMBER 11"/>
    <property type="match status" value="1"/>
</dbReference>
<dbReference type="InterPro" id="IPR009075">
    <property type="entry name" value="AcylCo_DH/oxidase_C"/>
</dbReference>
<dbReference type="RefSeq" id="WP_189399861.1">
    <property type="nucleotide sequence ID" value="NZ_BMXA01000002.1"/>
</dbReference>
<sequence length="409" mass="45455">MNFEHSQKAQDYIARVKQFMRDRVAPFESQIYQDMHEMNPDGNWRNWKLHPRVEALKVEAREAGLWNLFLPDAELAHGLTTLEYAPLAEEMGKMLFAPEIFNCNAPDTGNMEVLYHFGSEAQKDTWLKPLLAGEIRSVFGMTEPDVASSDATNMQATIEEDGDEIVVNGKKWWSTGLGHPNAKFTIFMGLSNPENDRHNRHAMVIVPLDSEGLEIKRMLTAYGDYDAPYGHGEMHLTNVRVPKENLIMGMGKGFAIAQGRLGPGRIHHCMRTIGLAEKALELAIERGLSREAFGKPILQLGGNGERIAQARIAIDQARLLTLNAAWKIDTVGVKQAMTEISAIKVAVPRMAEEVVNMAVQLHGGAGMSGDFPLAHFAAGVRALRLADGPDEVHMGMVTRLELKKHMNRT</sequence>
<dbReference type="InterPro" id="IPR009100">
    <property type="entry name" value="AcylCoA_DH/oxidase_NM_dom_sf"/>
</dbReference>
<organism evidence="11 12">
    <name type="scientific">Arenicella chitinivorans</name>
    <dbReference type="NCBI Taxonomy" id="1329800"/>
    <lineage>
        <taxon>Bacteria</taxon>
        <taxon>Pseudomonadati</taxon>
        <taxon>Pseudomonadota</taxon>
        <taxon>Gammaproteobacteria</taxon>
        <taxon>Arenicellales</taxon>
        <taxon>Arenicellaceae</taxon>
        <taxon>Arenicella</taxon>
    </lineage>
</organism>
<dbReference type="GO" id="GO:0003995">
    <property type="term" value="F:acyl-CoA dehydrogenase activity"/>
    <property type="evidence" value="ECO:0007669"/>
    <property type="project" value="TreeGrafter"/>
</dbReference>
<evidence type="ECO:0000256" key="6">
    <source>
        <dbReference type="ARBA" id="ARBA00023002"/>
    </source>
</evidence>
<dbReference type="AlphaFoldDB" id="A0A918RSE6"/>
<comment type="similarity">
    <text evidence="2 7">Belongs to the acyl-CoA dehydrogenase family.</text>
</comment>
<name>A0A918RSE6_9GAMM</name>
<dbReference type="Gene3D" id="1.20.140.10">
    <property type="entry name" value="Butyryl-CoA Dehydrogenase, subunit A, domain 3"/>
    <property type="match status" value="1"/>
</dbReference>